<keyword evidence="2" id="KW-1185">Reference proteome</keyword>
<keyword evidence="1" id="KW-0614">Plasmid</keyword>
<name>A0A2R3ILC7_9PSED</name>
<organism evidence="1 2">
    <name type="scientific">Pseudomonas paraeruginosa</name>
    <dbReference type="NCBI Taxonomy" id="2994495"/>
    <lineage>
        <taxon>Bacteria</taxon>
        <taxon>Pseudomonadati</taxon>
        <taxon>Pseudomonadota</taxon>
        <taxon>Gammaproteobacteria</taxon>
        <taxon>Pseudomonadales</taxon>
        <taxon>Pseudomonadaceae</taxon>
        <taxon>Pseudomonas</taxon>
    </lineage>
</organism>
<evidence type="ECO:0000313" key="2">
    <source>
        <dbReference type="Proteomes" id="UP000238390"/>
    </source>
</evidence>
<accession>A0A2R3ILC7</accession>
<dbReference type="Proteomes" id="UP000238390">
    <property type="component" value="Plasmid unnamed1"/>
</dbReference>
<reference evidence="1 2" key="1">
    <citation type="submission" date="2018-02" db="EMBL/GenBank/DDBJ databases">
        <title>FDA/CDC Antimicrobial Resistant Isolate Bank Genome Sequencing.</title>
        <authorList>
            <person name="Benahmed F.H."/>
            <person name="Lutgring J.D."/>
            <person name="Yoo B."/>
            <person name="Machado M."/>
            <person name="Brown A."/>
            <person name="McAllister G."/>
            <person name="Perry A."/>
            <person name="Halpin A.L."/>
            <person name="Vavikolanu K."/>
            <person name="Ott S."/>
            <person name="Zhao X."/>
            <person name="Tallon L.J."/>
            <person name="Sadzewicz L."/>
            <person name="Aluvathingal J."/>
            <person name="Nadendla S."/>
            <person name="Voskania-kordi A."/>
            <person name="Simonyan V."/>
            <person name="Patel J."/>
            <person name="Shawar R.M."/>
        </authorList>
    </citation>
    <scope>NUCLEOTIDE SEQUENCE [LARGE SCALE GENOMIC DNA]</scope>
    <source>
        <strain evidence="1 2">AR_0356</strain>
        <plasmid evidence="1 2">unnamed1</plasmid>
    </source>
</reference>
<sequence>MSERNDLINIVNSGHCGVIITMPKGRETLEAYRRIMTLSEDELGQIKGHTPPPELHR</sequence>
<dbReference type="EMBL" id="CP027168">
    <property type="protein sequence ID" value="AVK02681.1"/>
    <property type="molecule type" value="Genomic_DNA"/>
</dbReference>
<dbReference type="AlphaFoldDB" id="A0A2R3ILC7"/>
<proteinExistence type="predicted"/>
<gene>
    <name evidence="1" type="ORF">CSB93_7148</name>
</gene>
<protein>
    <submittedName>
        <fullName evidence="1">Uncharacterized protein</fullName>
    </submittedName>
</protein>
<dbReference type="RefSeq" id="WP_162598245.1">
    <property type="nucleotide sequence ID" value="NZ_CP027168.1"/>
</dbReference>
<evidence type="ECO:0000313" key="1">
    <source>
        <dbReference type="EMBL" id="AVK02681.1"/>
    </source>
</evidence>
<geneLocation type="plasmid" evidence="1 2">
    <name>unnamed1</name>
</geneLocation>